<feature type="compositionally biased region" description="Polar residues" evidence="1">
    <location>
        <begin position="235"/>
        <end position="250"/>
    </location>
</feature>
<keyword evidence="2" id="KW-1185">Reference proteome</keyword>
<dbReference type="Proteomes" id="UP000694888">
    <property type="component" value="Unplaced"/>
</dbReference>
<reference evidence="3" key="1">
    <citation type="submission" date="2025-08" db="UniProtKB">
        <authorList>
            <consortium name="RefSeq"/>
        </authorList>
    </citation>
    <scope>IDENTIFICATION</scope>
</reference>
<feature type="compositionally biased region" description="Low complexity" evidence="1">
    <location>
        <begin position="277"/>
        <end position="289"/>
    </location>
</feature>
<dbReference type="RefSeq" id="XP_005106334.1">
    <property type="nucleotide sequence ID" value="XM_005106277.3"/>
</dbReference>
<dbReference type="InterPro" id="IPR029774">
    <property type="entry name" value="CSAP"/>
</dbReference>
<accession>A0ABM0K158</accession>
<gene>
    <name evidence="3" type="primary">LOC101851823</name>
</gene>
<feature type="compositionally biased region" description="Basic and acidic residues" evidence="1">
    <location>
        <begin position="52"/>
        <end position="77"/>
    </location>
</feature>
<dbReference type="Pfam" id="PF15748">
    <property type="entry name" value="CCSAP"/>
    <property type="match status" value="1"/>
</dbReference>
<feature type="compositionally biased region" description="Basic residues" evidence="1">
    <location>
        <begin position="208"/>
        <end position="226"/>
    </location>
</feature>
<dbReference type="PANTHER" id="PTHR31022">
    <property type="entry name" value="CENTRIOLE, CILIA AND SPINDLE-ASSOCIATED PROTEIN"/>
    <property type="match status" value="1"/>
</dbReference>
<sequence length="414" mass="47251">MVAKKSEYQNQFRSSVVRKHQAIYLENLNLRHQRRDREFVHTPICWGELSDETDHTTSDSNEDDKPRTAPEEKHTEAEPQYQSIAEILADSRQKADAFKHKRSSEKTVVQTEIPSFEKLSLDCKEGDLQEKKLSRTAEENLKGHKKDIGDKSLSIYDIVDDENRKLNEKLTKTYALSKGKIIADITDESDTEGDEKVQAEIENDSNLRKRTFVKKRSRGSRVVHKGKAADCPRTSFESRSKAQPSRSSDYSSKHESPVPPLPLPARIRRPDRQARIPSAKSRPKSAASSVGERPPFITYGAGDMEDNLALHRTHNVRAPANVYGAALKAKIRREEERRKYRERKELAKNKAALMDKLSSVSPREQLDLRSEYQKQFQAYEPKEYERAVSARAVIPRSSPIRAVHRGGCLVVHVD</sequence>
<feature type="region of interest" description="Disordered" evidence="1">
    <location>
        <begin position="184"/>
        <end position="295"/>
    </location>
</feature>
<feature type="region of interest" description="Disordered" evidence="1">
    <location>
        <begin position="50"/>
        <end position="82"/>
    </location>
</feature>
<evidence type="ECO:0000313" key="2">
    <source>
        <dbReference type="Proteomes" id="UP000694888"/>
    </source>
</evidence>
<name>A0ABM0K158_APLCA</name>
<evidence type="ECO:0000256" key="1">
    <source>
        <dbReference type="SAM" id="MobiDB-lite"/>
    </source>
</evidence>
<proteinExistence type="predicted"/>
<dbReference type="PANTHER" id="PTHR31022:SF4">
    <property type="entry name" value="CENTRIOLE, CILIA AND SPINDLE-ASSOCIATED PROTEIN"/>
    <property type="match status" value="1"/>
</dbReference>
<dbReference type="GeneID" id="101851823"/>
<organism evidence="2 3">
    <name type="scientific">Aplysia californica</name>
    <name type="common">California sea hare</name>
    <dbReference type="NCBI Taxonomy" id="6500"/>
    <lineage>
        <taxon>Eukaryota</taxon>
        <taxon>Metazoa</taxon>
        <taxon>Spiralia</taxon>
        <taxon>Lophotrochozoa</taxon>
        <taxon>Mollusca</taxon>
        <taxon>Gastropoda</taxon>
        <taxon>Heterobranchia</taxon>
        <taxon>Euthyneura</taxon>
        <taxon>Tectipleura</taxon>
        <taxon>Aplysiida</taxon>
        <taxon>Aplysioidea</taxon>
        <taxon>Aplysiidae</taxon>
        <taxon>Aplysia</taxon>
    </lineage>
</organism>
<protein>
    <submittedName>
        <fullName evidence="3">Uncharacterized protein LOC101851823</fullName>
    </submittedName>
</protein>
<evidence type="ECO:0000313" key="3">
    <source>
        <dbReference type="RefSeq" id="XP_005106334.1"/>
    </source>
</evidence>